<proteinExistence type="predicted"/>
<sequence length="42" mass="4972">MDEDFGKYVKACADVYTSRKEKDSDKRMKILSLLYIELCCVY</sequence>
<evidence type="ECO:0000313" key="1">
    <source>
        <dbReference type="EMBL" id="KKM06492.1"/>
    </source>
</evidence>
<dbReference type="AlphaFoldDB" id="A0A0F9HTM5"/>
<comment type="caution">
    <text evidence="1">The sequence shown here is derived from an EMBL/GenBank/DDBJ whole genome shotgun (WGS) entry which is preliminary data.</text>
</comment>
<name>A0A0F9HTM5_9ZZZZ</name>
<protein>
    <submittedName>
        <fullName evidence="1">Uncharacterized protein</fullName>
    </submittedName>
</protein>
<dbReference type="EMBL" id="LAZR01015982">
    <property type="protein sequence ID" value="KKM06492.1"/>
    <property type="molecule type" value="Genomic_DNA"/>
</dbReference>
<accession>A0A0F9HTM5</accession>
<reference evidence="1" key="1">
    <citation type="journal article" date="2015" name="Nature">
        <title>Complex archaea that bridge the gap between prokaryotes and eukaryotes.</title>
        <authorList>
            <person name="Spang A."/>
            <person name="Saw J.H."/>
            <person name="Jorgensen S.L."/>
            <person name="Zaremba-Niedzwiedzka K."/>
            <person name="Martijn J."/>
            <person name="Lind A.E."/>
            <person name="van Eijk R."/>
            <person name="Schleper C."/>
            <person name="Guy L."/>
            <person name="Ettema T.J."/>
        </authorList>
    </citation>
    <scope>NUCLEOTIDE SEQUENCE</scope>
</reference>
<gene>
    <name evidence="1" type="ORF">LCGC14_1743460</name>
</gene>
<organism evidence="1">
    <name type="scientific">marine sediment metagenome</name>
    <dbReference type="NCBI Taxonomy" id="412755"/>
    <lineage>
        <taxon>unclassified sequences</taxon>
        <taxon>metagenomes</taxon>
        <taxon>ecological metagenomes</taxon>
    </lineage>
</organism>